<dbReference type="AlphaFoldDB" id="A0A7X0HRG6"/>
<proteinExistence type="predicted"/>
<protein>
    <recommendedName>
        <fullName evidence="1">DUF8096 domain-containing protein</fullName>
    </recommendedName>
</protein>
<evidence type="ECO:0000313" key="2">
    <source>
        <dbReference type="EMBL" id="MBB6445396.1"/>
    </source>
</evidence>
<reference evidence="2 3" key="1">
    <citation type="submission" date="2020-08" db="EMBL/GenBank/DDBJ databases">
        <title>Genomic Encyclopedia of Type Strains, Phase IV (KMG-IV): sequencing the most valuable type-strain genomes for metagenomic binning, comparative biology and taxonomic classification.</title>
        <authorList>
            <person name="Goeker M."/>
        </authorList>
    </citation>
    <scope>NUCLEOTIDE SEQUENCE [LARGE SCALE GENOMIC DNA]</scope>
    <source>
        <strain evidence="2 3">DSM 5391</strain>
    </source>
</reference>
<accession>A0A7X0HRG6</accession>
<dbReference type="EMBL" id="JACHGK010000005">
    <property type="protein sequence ID" value="MBB6445396.1"/>
    <property type="molecule type" value="Genomic_DNA"/>
</dbReference>
<feature type="domain" description="DUF8096" evidence="1">
    <location>
        <begin position="20"/>
        <end position="63"/>
    </location>
</feature>
<sequence length="65" mass="7717">MEHDNNNQLDQNENKYDLTKIYDYKEFPDKISGRCDNCGNTLFKSSVKDFIFIRECRNCGMKKSI</sequence>
<gene>
    <name evidence="2" type="ORF">HNR53_002014</name>
</gene>
<name>A0A7X0HRG6_9BACI</name>
<dbReference type="Proteomes" id="UP000531594">
    <property type="component" value="Unassembled WGS sequence"/>
</dbReference>
<dbReference type="RefSeq" id="WP_184525371.1">
    <property type="nucleotide sequence ID" value="NZ_JACHGK010000005.1"/>
</dbReference>
<evidence type="ECO:0000313" key="3">
    <source>
        <dbReference type="Proteomes" id="UP000531594"/>
    </source>
</evidence>
<evidence type="ECO:0000259" key="1">
    <source>
        <dbReference type="Pfam" id="PF26372"/>
    </source>
</evidence>
<dbReference type="Pfam" id="PF26372">
    <property type="entry name" value="DUF8096"/>
    <property type="match status" value="1"/>
</dbReference>
<comment type="caution">
    <text evidence="2">The sequence shown here is derived from an EMBL/GenBank/DDBJ whole genome shotgun (WGS) entry which is preliminary data.</text>
</comment>
<keyword evidence="3" id="KW-1185">Reference proteome</keyword>
<dbReference type="InterPro" id="IPR058409">
    <property type="entry name" value="DUF8096"/>
</dbReference>
<organism evidence="2 3">
    <name type="scientific">Bacillus benzoevorans</name>
    <dbReference type="NCBI Taxonomy" id="1456"/>
    <lineage>
        <taxon>Bacteria</taxon>
        <taxon>Bacillati</taxon>
        <taxon>Bacillota</taxon>
        <taxon>Bacilli</taxon>
        <taxon>Bacillales</taxon>
        <taxon>Bacillaceae</taxon>
        <taxon>Bacillus</taxon>
    </lineage>
</organism>